<dbReference type="Proteomes" id="UP000887116">
    <property type="component" value="Unassembled WGS sequence"/>
</dbReference>
<proteinExistence type="predicted"/>
<evidence type="ECO:0000313" key="2">
    <source>
        <dbReference type="Proteomes" id="UP000887116"/>
    </source>
</evidence>
<reference evidence="1" key="1">
    <citation type="submission" date="2020-07" db="EMBL/GenBank/DDBJ databases">
        <title>Multicomponent nature underlies the extraordinary mechanical properties of spider dragline silk.</title>
        <authorList>
            <person name="Kono N."/>
            <person name="Nakamura H."/>
            <person name="Mori M."/>
            <person name="Yoshida Y."/>
            <person name="Ohtoshi R."/>
            <person name="Malay A.D."/>
            <person name="Moran D.A.P."/>
            <person name="Tomita M."/>
            <person name="Numata K."/>
            <person name="Arakawa K."/>
        </authorList>
    </citation>
    <scope>NUCLEOTIDE SEQUENCE</scope>
</reference>
<accession>A0A8X6HTJ0</accession>
<dbReference type="InterPro" id="IPR008042">
    <property type="entry name" value="Retrotrans_Pao"/>
</dbReference>
<sequence>MSGRICNGRHNETICFKSKLIKENKHAESEGKETDSQDTVVSTISYNKQNKIFLQTCTVKLEHNSKEIFSRLLCDCGSMRTFITQKLSNCLGLTAIGKEKLSVFSFGNKTPIEKDYDVVKLTLKNKDSPNLKIDIDALVTDQISTANIPPPELDNISQTVSSFRKFSPRGLTRLVRLPWKLEARELKDNREIAEKRYAWLKKRFQKNPHLFLEYREVLQNYLKQGIIELVPDSDSDSNNVTFYLPHREVTRKGRPSSQLRIVYDVSSHDTNSPSLNSCLHIGVEWDKSLPDYIISVWTDWCEEVPQLTGFSIPRCYFSDPLMNNFETLELHLFSNASTKAYGTVAYLRVTSANKEILTSFVASKNRIAPLKTLTLPRLELMGALLSARLSSNILKALKLDIPCFFWTDSKITYFWVRGQPEKFKPFIKNRIQEIQKLTSPSNWHHCPGIQNPADIVSRGVKIFQIAK</sequence>
<dbReference type="PANTHER" id="PTHR47331:SF6">
    <property type="entry name" value="DOUBLECORTIN DOMAIN-CONTAINING PROTEIN"/>
    <property type="match status" value="1"/>
</dbReference>
<organism evidence="1 2">
    <name type="scientific">Trichonephila clavata</name>
    <name type="common">Joro spider</name>
    <name type="synonym">Nephila clavata</name>
    <dbReference type="NCBI Taxonomy" id="2740835"/>
    <lineage>
        <taxon>Eukaryota</taxon>
        <taxon>Metazoa</taxon>
        <taxon>Ecdysozoa</taxon>
        <taxon>Arthropoda</taxon>
        <taxon>Chelicerata</taxon>
        <taxon>Arachnida</taxon>
        <taxon>Araneae</taxon>
        <taxon>Araneomorphae</taxon>
        <taxon>Entelegynae</taxon>
        <taxon>Araneoidea</taxon>
        <taxon>Nephilidae</taxon>
        <taxon>Trichonephila</taxon>
    </lineage>
</organism>
<protein>
    <recommendedName>
        <fullName evidence="3">Peptidase aspartic putative domain-containing protein</fullName>
    </recommendedName>
</protein>
<evidence type="ECO:0008006" key="3">
    <source>
        <dbReference type="Google" id="ProtNLM"/>
    </source>
</evidence>
<dbReference type="EMBL" id="BMAO01026385">
    <property type="protein sequence ID" value="GFR09334.1"/>
    <property type="molecule type" value="Genomic_DNA"/>
</dbReference>
<keyword evidence="2" id="KW-1185">Reference proteome</keyword>
<dbReference type="Pfam" id="PF05380">
    <property type="entry name" value="Peptidase_A17"/>
    <property type="match status" value="1"/>
</dbReference>
<dbReference type="PANTHER" id="PTHR47331">
    <property type="entry name" value="PHD-TYPE DOMAIN-CONTAINING PROTEIN"/>
    <property type="match status" value="1"/>
</dbReference>
<dbReference type="OrthoDB" id="6452476at2759"/>
<gene>
    <name evidence="1" type="primary">AVEN_137226_1</name>
    <name evidence="1" type="ORF">TNCT_288301</name>
</gene>
<comment type="caution">
    <text evidence="1">The sequence shown here is derived from an EMBL/GenBank/DDBJ whole genome shotgun (WGS) entry which is preliminary data.</text>
</comment>
<dbReference type="AlphaFoldDB" id="A0A8X6HTJ0"/>
<name>A0A8X6HTJ0_TRICU</name>
<evidence type="ECO:0000313" key="1">
    <source>
        <dbReference type="EMBL" id="GFR09334.1"/>
    </source>
</evidence>